<dbReference type="GO" id="GO:0008170">
    <property type="term" value="F:N-methyltransferase activity"/>
    <property type="evidence" value="ECO:0007669"/>
    <property type="project" value="UniProtKB-ARBA"/>
</dbReference>
<keyword evidence="2 6" id="KW-0489">Methyltransferase</keyword>
<dbReference type="PROSITE" id="PS00092">
    <property type="entry name" value="N6_MTASE"/>
    <property type="match status" value="1"/>
</dbReference>
<dbReference type="InterPro" id="IPR029063">
    <property type="entry name" value="SAM-dependent_MTases_sf"/>
</dbReference>
<dbReference type="GO" id="GO:0035657">
    <property type="term" value="C:eRF1 methyltransferase complex"/>
    <property type="evidence" value="ECO:0007669"/>
    <property type="project" value="TreeGrafter"/>
</dbReference>
<dbReference type="OrthoDB" id="8746524at2"/>
<sequence length="217" mass="23393">MRLLRTSAVYRPQGDTWLLARALGDAGIKPGSRVLDVGTGTGFLALTAARAGAREVTAVDVSLSAVVVAGVNAWLRRLPVRVQPGDALECDFGEPFDLVLANPPYVPCDGTRPPRGAARAWDAGPDGRAVIERLCARVPELLASRGTFLMVQSDLADADATLVRLREEGLKAAVVERQQQAFGPVLEQRAAVLEERGLIQPGQRWEELVVIRADRPR</sequence>
<proteinExistence type="inferred from homology"/>
<dbReference type="PANTHER" id="PTHR45875">
    <property type="entry name" value="METHYLTRANSFERASE N6AMT1"/>
    <property type="match status" value="1"/>
</dbReference>
<dbReference type="SUPFAM" id="SSF53335">
    <property type="entry name" value="S-adenosyl-L-methionine-dependent methyltransferases"/>
    <property type="match status" value="1"/>
</dbReference>
<dbReference type="InterPro" id="IPR002052">
    <property type="entry name" value="DNA_methylase_N6_adenine_CS"/>
</dbReference>
<evidence type="ECO:0000313" key="7">
    <source>
        <dbReference type="Proteomes" id="UP000274515"/>
    </source>
</evidence>
<evidence type="ECO:0000256" key="4">
    <source>
        <dbReference type="ARBA" id="ARBA00022691"/>
    </source>
</evidence>
<feature type="domain" description="Methyltransferase small" evidence="5">
    <location>
        <begin position="18"/>
        <end position="105"/>
    </location>
</feature>
<reference evidence="6 7" key="1">
    <citation type="submission" date="2018-11" db="EMBL/GenBank/DDBJ databases">
        <title>Saccharopolyspora rhizosphaerae sp. nov., an actinomycete isolated from rhizosphere soil in Thailand.</title>
        <authorList>
            <person name="Intra B."/>
            <person name="Euanorasetr J."/>
            <person name="Take A."/>
            <person name="Inahashi Y."/>
            <person name="Mori M."/>
            <person name="Panbangred W."/>
            <person name="Matsumoto A."/>
        </authorList>
    </citation>
    <scope>NUCLEOTIDE SEQUENCE [LARGE SCALE GENOMIC DNA]</scope>
    <source>
        <strain evidence="6 7">H219</strain>
    </source>
</reference>
<dbReference type="Pfam" id="PF05175">
    <property type="entry name" value="MTS"/>
    <property type="match status" value="1"/>
</dbReference>
<dbReference type="AlphaFoldDB" id="A0A426JU69"/>
<dbReference type="GO" id="GO:0008276">
    <property type="term" value="F:protein methyltransferase activity"/>
    <property type="evidence" value="ECO:0007669"/>
    <property type="project" value="TreeGrafter"/>
</dbReference>
<keyword evidence="4" id="KW-0949">S-adenosyl-L-methionine</keyword>
<comment type="caution">
    <text evidence="6">The sequence shown here is derived from an EMBL/GenBank/DDBJ whole genome shotgun (WGS) entry which is preliminary data.</text>
</comment>
<dbReference type="GO" id="GO:0003676">
    <property type="term" value="F:nucleic acid binding"/>
    <property type="evidence" value="ECO:0007669"/>
    <property type="project" value="InterPro"/>
</dbReference>
<comment type="similarity">
    <text evidence="1">Belongs to the eukaryotic/archaeal PrmC-related family.</text>
</comment>
<dbReference type="CDD" id="cd02440">
    <property type="entry name" value="AdoMet_MTases"/>
    <property type="match status" value="1"/>
</dbReference>
<dbReference type="GO" id="GO:0032259">
    <property type="term" value="P:methylation"/>
    <property type="evidence" value="ECO:0007669"/>
    <property type="project" value="UniProtKB-KW"/>
</dbReference>
<dbReference type="PANTHER" id="PTHR45875:SF1">
    <property type="entry name" value="METHYLTRANSFERASE N6AMT1"/>
    <property type="match status" value="1"/>
</dbReference>
<dbReference type="GO" id="GO:0008757">
    <property type="term" value="F:S-adenosylmethionine-dependent methyltransferase activity"/>
    <property type="evidence" value="ECO:0007669"/>
    <property type="project" value="TreeGrafter"/>
</dbReference>
<organism evidence="6 7">
    <name type="scientific">Saccharopolyspora rhizosphaerae</name>
    <dbReference type="NCBI Taxonomy" id="2492662"/>
    <lineage>
        <taxon>Bacteria</taxon>
        <taxon>Bacillati</taxon>
        <taxon>Actinomycetota</taxon>
        <taxon>Actinomycetes</taxon>
        <taxon>Pseudonocardiales</taxon>
        <taxon>Pseudonocardiaceae</taxon>
        <taxon>Saccharopolyspora</taxon>
    </lineage>
</organism>
<dbReference type="RefSeq" id="WP_125090665.1">
    <property type="nucleotide sequence ID" value="NZ_RSAA01000011.1"/>
</dbReference>
<protein>
    <submittedName>
        <fullName evidence="6">Methyltransferase domain-containing protein</fullName>
    </submittedName>
</protein>
<dbReference type="Gene3D" id="3.40.50.150">
    <property type="entry name" value="Vaccinia Virus protein VP39"/>
    <property type="match status" value="1"/>
</dbReference>
<gene>
    <name evidence="6" type="ORF">EIL87_13030</name>
</gene>
<evidence type="ECO:0000256" key="3">
    <source>
        <dbReference type="ARBA" id="ARBA00022679"/>
    </source>
</evidence>
<dbReference type="InterPro" id="IPR007848">
    <property type="entry name" value="Small_mtfrase_dom"/>
</dbReference>
<keyword evidence="7" id="KW-1185">Reference proteome</keyword>
<dbReference type="NCBIfam" id="TIGR00537">
    <property type="entry name" value="hemK_rel_arch"/>
    <property type="match status" value="1"/>
</dbReference>
<accession>A0A426JU69</accession>
<keyword evidence="3 6" id="KW-0808">Transferase</keyword>
<dbReference type="InterPro" id="IPR052190">
    <property type="entry name" value="Euk-Arch_PrmC-MTase"/>
</dbReference>
<evidence type="ECO:0000313" key="6">
    <source>
        <dbReference type="EMBL" id="RRO16732.1"/>
    </source>
</evidence>
<dbReference type="EMBL" id="RSAA01000011">
    <property type="protein sequence ID" value="RRO16732.1"/>
    <property type="molecule type" value="Genomic_DNA"/>
</dbReference>
<evidence type="ECO:0000259" key="5">
    <source>
        <dbReference type="Pfam" id="PF05175"/>
    </source>
</evidence>
<dbReference type="InterPro" id="IPR004557">
    <property type="entry name" value="PrmC-related"/>
</dbReference>
<evidence type="ECO:0000256" key="2">
    <source>
        <dbReference type="ARBA" id="ARBA00022603"/>
    </source>
</evidence>
<name>A0A426JU69_9PSEU</name>
<dbReference type="Proteomes" id="UP000274515">
    <property type="component" value="Unassembled WGS sequence"/>
</dbReference>
<evidence type="ECO:0000256" key="1">
    <source>
        <dbReference type="ARBA" id="ARBA00006149"/>
    </source>
</evidence>